<accession>A0A1H9CY50</accession>
<proteinExistence type="predicted"/>
<dbReference type="AlphaFoldDB" id="A0A1H9CY50"/>
<evidence type="ECO:0000313" key="2">
    <source>
        <dbReference type="Proteomes" id="UP000199233"/>
    </source>
</evidence>
<name>A0A1H9CY50_9GAMM</name>
<sequence length="493" mass="54927">MSASGQSLLREDFRLTGPNGFGDGWNHYAHSMAWFRNRLYVGTTRATMAGLKLSVPLPDMKPWPIECSEDLYSLPRCAEIWEYTPETTQWRLAFRSPTVTGVNGRPGVPSYVGYRGMTVFQARGDAEPCLYVATWSPHLAHSPDLLRTEDGQTFKPVKRPPFNPTVRSFRTVQPFQGRVHLSATATGTAKGFNQDLASEAVIYCADDLLGDSWKAASADGFGNKNNSTVFEMTVYDGHLYGGTANPYTGGELWRTRGGSLPYEWEPVITEGADRGVHNEVAGTLCEFKGALYVALGVINGGYHRAFKIGPAAAEIIRVWPDKSWDLIMGEARQTRQGLKYPLSGMTPGFDNIFNGYVWRMHVHDGWLYAATMTWAMLLPFLPTYAWPPDVSAVLRRWGVNRLTESAGFELWRTNDGIHWEPVTRDGFGNKYNWGGRTFASTPHGLFVGTANPFGPRSAVLRDNLWQYVNNPRGGCEIWLGSKSHVHEKLLGEA</sequence>
<reference evidence="1 2" key="1">
    <citation type="submission" date="2016-10" db="EMBL/GenBank/DDBJ databases">
        <authorList>
            <person name="de Groot N.N."/>
        </authorList>
    </citation>
    <scope>NUCLEOTIDE SEQUENCE [LARGE SCALE GENOMIC DNA]</scope>
    <source>
        <strain evidence="1 2">DSM 25927</strain>
    </source>
</reference>
<dbReference type="OrthoDB" id="1746166at2"/>
<organism evidence="1 2">
    <name type="scientific">Solimonas aquatica</name>
    <dbReference type="NCBI Taxonomy" id="489703"/>
    <lineage>
        <taxon>Bacteria</taxon>
        <taxon>Pseudomonadati</taxon>
        <taxon>Pseudomonadota</taxon>
        <taxon>Gammaproteobacteria</taxon>
        <taxon>Nevskiales</taxon>
        <taxon>Nevskiaceae</taxon>
        <taxon>Solimonas</taxon>
    </lineage>
</organism>
<evidence type="ECO:0000313" key="1">
    <source>
        <dbReference type="EMBL" id="SEQ06047.1"/>
    </source>
</evidence>
<protein>
    <submittedName>
        <fullName evidence="1">Uncharacterized protein</fullName>
    </submittedName>
</protein>
<dbReference type="EMBL" id="FOFS01000003">
    <property type="protein sequence ID" value="SEQ06047.1"/>
    <property type="molecule type" value="Genomic_DNA"/>
</dbReference>
<dbReference type="STRING" id="489703.SAMN04488038_103226"/>
<gene>
    <name evidence="1" type="ORF">SAMN04488038_103226</name>
</gene>
<keyword evidence="2" id="KW-1185">Reference proteome</keyword>
<dbReference type="Proteomes" id="UP000199233">
    <property type="component" value="Unassembled WGS sequence"/>
</dbReference>
<dbReference type="RefSeq" id="WP_093283007.1">
    <property type="nucleotide sequence ID" value="NZ_FOFS01000003.1"/>
</dbReference>